<reference evidence="3 4" key="1">
    <citation type="submission" date="2023-07" db="EMBL/GenBank/DDBJ databases">
        <title>Genomic Encyclopedia of Type Strains, Phase IV (KMG-IV): sequencing the most valuable type-strain genomes for metagenomic binning, comparative biology and taxonomic classification.</title>
        <authorList>
            <person name="Goeker M."/>
        </authorList>
    </citation>
    <scope>NUCLEOTIDE SEQUENCE [LARGE SCALE GENOMIC DNA]</scope>
    <source>
        <strain evidence="3 4">DSM 18695</strain>
    </source>
</reference>
<dbReference type="EMBL" id="JAUSVS010000017">
    <property type="protein sequence ID" value="MDQ0466947.1"/>
    <property type="molecule type" value="Genomic_DNA"/>
</dbReference>
<sequence length="134" mass="14573">MIISLGRVARLFVVAAVIASTTTACATSPDKISASYVSPLQYQGYDCDQIRAEMMRVNSRVREVAAEQRKSAKNDAIAVGVGLVLFWPALFFLATSDQKEELARLKGEYDALDQSAIQKKCPVVQEMDAAKKAG</sequence>
<evidence type="ECO:0000256" key="1">
    <source>
        <dbReference type="SAM" id="Phobius"/>
    </source>
</evidence>
<feature type="chain" id="PRO_5045606228" evidence="2">
    <location>
        <begin position="27"/>
        <end position="134"/>
    </location>
</feature>
<keyword evidence="2" id="KW-0732">Signal</keyword>
<accession>A0ABU0IY62</accession>
<evidence type="ECO:0000313" key="3">
    <source>
        <dbReference type="EMBL" id="MDQ0466947.1"/>
    </source>
</evidence>
<comment type="caution">
    <text evidence="3">The sequence shown here is derived from an EMBL/GenBank/DDBJ whole genome shotgun (WGS) entry which is preliminary data.</text>
</comment>
<evidence type="ECO:0000256" key="2">
    <source>
        <dbReference type="SAM" id="SignalP"/>
    </source>
</evidence>
<gene>
    <name evidence="3" type="ORF">QO010_004744</name>
</gene>
<feature type="transmembrane region" description="Helical" evidence="1">
    <location>
        <begin position="76"/>
        <end position="94"/>
    </location>
</feature>
<dbReference type="Proteomes" id="UP001228905">
    <property type="component" value="Unassembled WGS sequence"/>
</dbReference>
<dbReference type="RefSeq" id="WP_307353204.1">
    <property type="nucleotide sequence ID" value="NZ_JAUSVS010000017.1"/>
</dbReference>
<keyword evidence="1" id="KW-0472">Membrane</keyword>
<keyword evidence="4" id="KW-1185">Reference proteome</keyword>
<name>A0ABU0IY62_9CAUL</name>
<keyword evidence="1" id="KW-0812">Transmembrane</keyword>
<proteinExistence type="predicted"/>
<evidence type="ECO:0000313" key="4">
    <source>
        <dbReference type="Proteomes" id="UP001228905"/>
    </source>
</evidence>
<organism evidence="3 4">
    <name type="scientific">Caulobacter ginsengisoli</name>
    <dbReference type="NCBI Taxonomy" id="400775"/>
    <lineage>
        <taxon>Bacteria</taxon>
        <taxon>Pseudomonadati</taxon>
        <taxon>Pseudomonadota</taxon>
        <taxon>Alphaproteobacteria</taxon>
        <taxon>Caulobacterales</taxon>
        <taxon>Caulobacteraceae</taxon>
        <taxon>Caulobacter</taxon>
    </lineage>
</organism>
<protein>
    <submittedName>
        <fullName evidence="3">Uncharacterized protein</fullName>
    </submittedName>
</protein>
<keyword evidence="1" id="KW-1133">Transmembrane helix</keyword>
<feature type="signal peptide" evidence="2">
    <location>
        <begin position="1"/>
        <end position="26"/>
    </location>
</feature>
<dbReference type="PROSITE" id="PS51257">
    <property type="entry name" value="PROKAR_LIPOPROTEIN"/>
    <property type="match status" value="1"/>
</dbReference>